<proteinExistence type="predicted"/>
<dbReference type="PANTHER" id="PTHR33116:SF80">
    <property type="entry name" value="REVERSE TRANSCRIPTASE ZINC-BINDING DOMAIN-CONTAINING PROTEIN"/>
    <property type="match status" value="1"/>
</dbReference>
<name>A0A9D4VJ46_PEA</name>
<reference evidence="1 2" key="1">
    <citation type="journal article" date="2022" name="Nat. Genet.">
        <title>Improved pea reference genome and pan-genome highlight genomic features and evolutionary characteristics.</title>
        <authorList>
            <person name="Yang T."/>
            <person name="Liu R."/>
            <person name="Luo Y."/>
            <person name="Hu S."/>
            <person name="Wang D."/>
            <person name="Wang C."/>
            <person name="Pandey M.K."/>
            <person name="Ge S."/>
            <person name="Xu Q."/>
            <person name="Li N."/>
            <person name="Li G."/>
            <person name="Huang Y."/>
            <person name="Saxena R.K."/>
            <person name="Ji Y."/>
            <person name="Li M."/>
            <person name="Yan X."/>
            <person name="He Y."/>
            <person name="Liu Y."/>
            <person name="Wang X."/>
            <person name="Xiang C."/>
            <person name="Varshney R.K."/>
            <person name="Ding H."/>
            <person name="Gao S."/>
            <person name="Zong X."/>
        </authorList>
    </citation>
    <scope>NUCLEOTIDE SEQUENCE [LARGE SCALE GENOMIC DNA]</scope>
    <source>
        <strain evidence="1 2">cv. Zhongwan 6</strain>
    </source>
</reference>
<protein>
    <submittedName>
        <fullName evidence="1">Uncharacterized protein</fullName>
    </submittedName>
</protein>
<evidence type="ECO:0000313" key="2">
    <source>
        <dbReference type="Proteomes" id="UP001058974"/>
    </source>
</evidence>
<evidence type="ECO:0000313" key="1">
    <source>
        <dbReference type="EMBL" id="KAI5384612.1"/>
    </source>
</evidence>
<sequence length="338" mass="38314">MVTFPVKEVSDKEIPCPLFSSALLKRFSVEVSPCLWRKLSNIDSLLELFQNYANISGQKISPSKSLIYVGSISNNRLYVIAHELGFNIGDSTFTYLGVPIFRGKPKSKHLSPIVDSIKNQLSAWKTSLISIAGRVQLVKSVIQSLLLYSILIYSSHIGHLKQVEKWTRNFIWNGDITKRKLVTFSCSKMCKPINEGGLGIRNLSKLNEASDMKLGWDILHSHDAWAILLRHKHQAQVSDDHGPSNNIDLSSKAQHFRINGRWNFSTEMIEDFPYITAAVNKYHILLLHKEDKLIWRHTPSGSLTLKDAYMHLSPPNSQIPWSKNILSSSFPHSRSLLV</sequence>
<gene>
    <name evidence="1" type="ORF">KIW84_071568</name>
</gene>
<accession>A0A9D4VJ46</accession>
<dbReference type="EMBL" id="JAMSHJ010000007">
    <property type="protein sequence ID" value="KAI5384612.1"/>
    <property type="molecule type" value="Genomic_DNA"/>
</dbReference>
<organism evidence="1 2">
    <name type="scientific">Pisum sativum</name>
    <name type="common">Garden pea</name>
    <name type="synonym">Lathyrus oleraceus</name>
    <dbReference type="NCBI Taxonomy" id="3888"/>
    <lineage>
        <taxon>Eukaryota</taxon>
        <taxon>Viridiplantae</taxon>
        <taxon>Streptophyta</taxon>
        <taxon>Embryophyta</taxon>
        <taxon>Tracheophyta</taxon>
        <taxon>Spermatophyta</taxon>
        <taxon>Magnoliopsida</taxon>
        <taxon>eudicotyledons</taxon>
        <taxon>Gunneridae</taxon>
        <taxon>Pentapetalae</taxon>
        <taxon>rosids</taxon>
        <taxon>fabids</taxon>
        <taxon>Fabales</taxon>
        <taxon>Fabaceae</taxon>
        <taxon>Papilionoideae</taxon>
        <taxon>50 kb inversion clade</taxon>
        <taxon>NPAAA clade</taxon>
        <taxon>Hologalegina</taxon>
        <taxon>IRL clade</taxon>
        <taxon>Fabeae</taxon>
        <taxon>Lathyrus</taxon>
    </lineage>
</organism>
<comment type="caution">
    <text evidence="1">The sequence shown here is derived from an EMBL/GenBank/DDBJ whole genome shotgun (WGS) entry which is preliminary data.</text>
</comment>
<keyword evidence="2" id="KW-1185">Reference proteome</keyword>
<dbReference type="AlphaFoldDB" id="A0A9D4VJ46"/>
<dbReference type="Proteomes" id="UP001058974">
    <property type="component" value="Chromosome 7"/>
</dbReference>
<dbReference type="PANTHER" id="PTHR33116">
    <property type="entry name" value="REVERSE TRANSCRIPTASE ZINC-BINDING DOMAIN-CONTAINING PROTEIN-RELATED-RELATED"/>
    <property type="match status" value="1"/>
</dbReference>
<dbReference type="Gramene" id="Psat07G0156800-T1">
    <property type="protein sequence ID" value="KAI5384612.1"/>
    <property type="gene ID" value="KIW84_071568"/>
</dbReference>